<feature type="compositionally biased region" description="Gly residues" evidence="2">
    <location>
        <begin position="381"/>
        <end position="397"/>
    </location>
</feature>
<name>A0ABT4CRB3_9CLOT</name>
<feature type="compositionally biased region" description="Low complexity" evidence="2">
    <location>
        <begin position="398"/>
        <end position="415"/>
    </location>
</feature>
<comment type="caution">
    <text evidence="4">The sequence shown here is derived from an EMBL/GenBank/DDBJ whole genome shotgun (WGS) entry which is preliminary data.</text>
</comment>
<feature type="coiled-coil region" evidence="1">
    <location>
        <begin position="273"/>
        <end position="321"/>
    </location>
</feature>
<dbReference type="RefSeq" id="WP_268050455.1">
    <property type="nucleotide sequence ID" value="NZ_JAPQES010000004.1"/>
</dbReference>
<feature type="transmembrane region" description="Helical" evidence="3">
    <location>
        <begin position="138"/>
        <end position="155"/>
    </location>
</feature>
<feature type="compositionally biased region" description="Low complexity" evidence="2">
    <location>
        <begin position="444"/>
        <end position="463"/>
    </location>
</feature>
<feature type="coiled-coil region" evidence="1">
    <location>
        <begin position="159"/>
        <end position="245"/>
    </location>
</feature>
<evidence type="ECO:0000313" key="5">
    <source>
        <dbReference type="Proteomes" id="UP001079657"/>
    </source>
</evidence>
<keyword evidence="3" id="KW-0812">Transmembrane</keyword>
<feature type="transmembrane region" description="Helical" evidence="3">
    <location>
        <begin position="24"/>
        <end position="49"/>
    </location>
</feature>
<feature type="transmembrane region" description="Helical" evidence="3">
    <location>
        <begin position="55"/>
        <end position="75"/>
    </location>
</feature>
<dbReference type="Proteomes" id="UP001079657">
    <property type="component" value="Unassembled WGS sequence"/>
</dbReference>
<gene>
    <name evidence="4" type="ORF">OXH55_13205</name>
</gene>
<feature type="region of interest" description="Disordered" evidence="2">
    <location>
        <begin position="361"/>
        <end position="472"/>
    </location>
</feature>
<keyword evidence="5" id="KW-1185">Reference proteome</keyword>
<accession>A0ABT4CRB3</accession>
<keyword evidence="3" id="KW-0472">Membrane</keyword>
<keyword evidence="3" id="KW-1133">Transmembrane helix</keyword>
<evidence type="ECO:0000256" key="3">
    <source>
        <dbReference type="SAM" id="Phobius"/>
    </source>
</evidence>
<proteinExistence type="predicted"/>
<keyword evidence="1" id="KW-0175">Coiled coil</keyword>
<sequence length="513" mass="56810">MSVIDKEITDILKKIKMRIHLKNILNLTIVGSGLGCILGILLVLLSKIIPIYAVYYKAWIVIFVSILIFIVYSLFKAPKEIYSALKADSLGLKERVVTAVELKEDDSTFAQLQKKDALNHLKKLDYKKSLSIKPSNKYIITMFVTLLCFGLTTFLPKPLENKAAEIHKTKEMKKTAINEIKKVEKKVEDNKKLSEWQKMKIKDNLNKLQDEIKAANSKKDIKKAVQKSDRKLEIVKKEYTNEELEKVAETLMKNKITKELGQLVKNGDTDKLLKSMEMQAKALKNASQEQIKQLSKDLLKMARELKNNPELAEAIKNLSEQLVKGNSNMCSQCIKEMGDTLAKLMNDAEFRNAMSQVQQALKNSVNGTEGSGQQGENKDGNGNGNSNGNGTGTGNGSSEGSESTNSPNTNNLSSGIRKKDGNKGNDVKDYEKIFTPKTIGGEGKTSVLGGKKGSSGSSDSTLTERGVSVKGNNIPYNQVIGEYKSKAYDNINNSSVPEGMKEVVKDYFSSLEE</sequence>
<organism evidence="4 5">
    <name type="scientific">Clostridium ganghwense</name>
    <dbReference type="NCBI Taxonomy" id="312089"/>
    <lineage>
        <taxon>Bacteria</taxon>
        <taxon>Bacillati</taxon>
        <taxon>Bacillota</taxon>
        <taxon>Clostridia</taxon>
        <taxon>Eubacteriales</taxon>
        <taxon>Clostridiaceae</taxon>
        <taxon>Clostridium</taxon>
    </lineage>
</organism>
<evidence type="ECO:0000256" key="2">
    <source>
        <dbReference type="SAM" id="MobiDB-lite"/>
    </source>
</evidence>
<dbReference type="EMBL" id="JAPQES010000004">
    <property type="protein sequence ID" value="MCY6371600.1"/>
    <property type="molecule type" value="Genomic_DNA"/>
</dbReference>
<evidence type="ECO:0000313" key="4">
    <source>
        <dbReference type="EMBL" id="MCY6371600.1"/>
    </source>
</evidence>
<feature type="compositionally biased region" description="Basic and acidic residues" evidence="2">
    <location>
        <begin position="417"/>
        <end position="434"/>
    </location>
</feature>
<evidence type="ECO:0000256" key="1">
    <source>
        <dbReference type="SAM" id="Coils"/>
    </source>
</evidence>
<protein>
    <submittedName>
        <fullName evidence="4">Uncharacterized protein</fullName>
    </submittedName>
</protein>
<reference evidence="4" key="1">
    <citation type="submission" date="2022-12" db="EMBL/GenBank/DDBJ databases">
        <authorList>
            <person name="Wang J."/>
        </authorList>
    </citation>
    <scope>NUCLEOTIDE SEQUENCE</scope>
    <source>
        <strain evidence="4">HY-42-06</strain>
    </source>
</reference>